<evidence type="ECO:0000313" key="2">
    <source>
        <dbReference type="EMBL" id="STD84862.1"/>
    </source>
</evidence>
<feature type="transmembrane region" description="Helical" evidence="1">
    <location>
        <begin position="73"/>
        <end position="95"/>
    </location>
</feature>
<feature type="transmembrane region" description="Helical" evidence="1">
    <location>
        <begin position="149"/>
        <end position="169"/>
    </location>
</feature>
<keyword evidence="1" id="KW-0812">Transmembrane</keyword>
<protein>
    <submittedName>
        <fullName evidence="2">Integral membrane protein</fullName>
    </submittedName>
</protein>
<organism evidence="2 3">
    <name type="scientific">Enterococcus gallinarum</name>
    <dbReference type="NCBI Taxonomy" id="1353"/>
    <lineage>
        <taxon>Bacteria</taxon>
        <taxon>Bacillati</taxon>
        <taxon>Bacillota</taxon>
        <taxon>Bacilli</taxon>
        <taxon>Lactobacillales</taxon>
        <taxon>Enterococcaceae</taxon>
        <taxon>Enterococcus</taxon>
    </lineage>
</organism>
<evidence type="ECO:0000256" key="1">
    <source>
        <dbReference type="SAM" id="Phobius"/>
    </source>
</evidence>
<feature type="transmembrane region" description="Helical" evidence="1">
    <location>
        <begin position="101"/>
        <end position="128"/>
    </location>
</feature>
<keyword evidence="1" id="KW-1133">Transmembrane helix</keyword>
<dbReference type="EMBL" id="UFYW01000001">
    <property type="protein sequence ID" value="STD84862.1"/>
    <property type="molecule type" value="Genomic_DNA"/>
</dbReference>
<feature type="transmembrane region" description="Helical" evidence="1">
    <location>
        <begin position="20"/>
        <end position="44"/>
    </location>
</feature>
<evidence type="ECO:0000313" key="3">
    <source>
        <dbReference type="Proteomes" id="UP000254807"/>
    </source>
</evidence>
<dbReference type="AlphaFoldDB" id="A0A376H4K0"/>
<gene>
    <name evidence="2" type="ORF">NCTC12360_03409</name>
</gene>
<dbReference type="Pfam" id="PF04854">
    <property type="entry name" value="DUF624"/>
    <property type="match status" value="1"/>
</dbReference>
<feature type="transmembrane region" description="Helical" evidence="1">
    <location>
        <begin position="175"/>
        <end position="196"/>
    </location>
</feature>
<name>A0A376H4K0_ENTGA</name>
<reference evidence="2 3" key="1">
    <citation type="submission" date="2018-06" db="EMBL/GenBank/DDBJ databases">
        <authorList>
            <consortium name="Pathogen Informatics"/>
            <person name="Doyle S."/>
        </authorList>
    </citation>
    <scope>NUCLEOTIDE SEQUENCE [LARGE SCALE GENOMIC DNA]</scope>
    <source>
        <strain evidence="2 3">NCTC12360</strain>
    </source>
</reference>
<dbReference type="Proteomes" id="UP000254807">
    <property type="component" value="Unassembled WGS sequence"/>
</dbReference>
<accession>A0A376H4K0</accession>
<proteinExistence type="predicted"/>
<keyword evidence="3" id="KW-1185">Reference proteome</keyword>
<sequence length="201" mass="22582">MKYNPDGQLYKITTVFSQFILLNVLYLLFCLPVVTIGAATSALFEVTLRYADDERGELIAGFLRAFRANWKKATGAFVILGLPIAALIYSGFFWFSGGTFLTSIIAVISFVSSGYFFLVLVYSLALFGRFENTFKQTIKNAFLLPLAEMVRSLGLLLIPITLFCLVVLFPLFKLLFALFGFAFAMYCSSFLLLAVFRHQRS</sequence>
<keyword evidence="1" id="KW-0472">Membrane</keyword>
<dbReference type="RefSeq" id="WP_060814399.1">
    <property type="nucleotide sequence ID" value="NZ_JBHULA010000053.1"/>
</dbReference>
<dbReference type="InterPro" id="IPR006938">
    <property type="entry name" value="DUF624"/>
</dbReference>
<dbReference type="OrthoDB" id="9814991at2"/>